<evidence type="ECO:0000256" key="11">
    <source>
        <dbReference type="ARBA" id="ARBA00023277"/>
    </source>
</evidence>
<protein>
    <recommendedName>
        <fullName evidence="15">lytic cellulose monooxygenase (C4-dehydrogenating)</fullName>
        <ecNumber evidence="15">1.14.99.56</ecNumber>
    </recommendedName>
</protein>
<dbReference type="GO" id="GO:0005576">
    <property type="term" value="C:extracellular region"/>
    <property type="evidence" value="ECO:0007669"/>
    <property type="project" value="UniProtKB-SubCell"/>
</dbReference>
<evidence type="ECO:0000256" key="4">
    <source>
        <dbReference type="ARBA" id="ARBA00022723"/>
    </source>
</evidence>
<keyword evidence="4" id="KW-0479">Metal-binding</keyword>
<evidence type="ECO:0000256" key="12">
    <source>
        <dbReference type="ARBA" id="ARBA00023326"/>
    </source>
</evidence>
<dbReference type="PANTHER" id="PTHR33353:SF10">
    <property type="entry name" value="ENDO-BETA-1,4-GLUCANASE D"/>
    <property type="match status" value="1"/>
</dbReference>
<evidence type="ECO:0000259" key="16">
    <source>
        <dbReference type="Pfam" id="PF03443"/>
    </source>
</evidence>
<keyword evidence="5" id="KW-0732">Signal</keyword>
<comment type="cofactor">
    <cofactor evidence="1">
        <name>Cu(2+)</name>
        <dbReference type="ChEBI" id="CHEBI:29036"/>
    </cofactor>
</comment>
<name>A0A6A5UJD5_9PLEO</name>
<keyword evidence="3" id="KW-0964">Secreted</keyword>
<evidence type="ECO:0000256" key="10">
    <source>
        <dbReference type="ARBA" id="ARBA00023157"/>
    </source>
</evidence>
<organism evidence="17 18">
    <name type="scientific">Byssothecium circinans</name>
    <dbReference type="NCBI Taxonomy" id="147558"/>
    <lineage>
        <taxon>Eukaryota</taxon>
        <taxon>Fungi</taxon>
        <taxon>Dikarya</taxon>
        <taxon>Ascomycota</taxon>
        <taxon>Pezizomycotina</taxon>
        <taxon>Dothideomycetes</taxon>
        <taxon>Pleosporomycetidae</taxon>
        <taxon>Pleosporales</taxon>
        <taxon>Massarineae</taxon>
        <taxon>Massarinaceae</taxon>
        <taxon>Byssothecium</taxon>
    </lineage>
</organism>
<evidence type="ECO:0000256" key="8">
    <source>
        <dbReference type="ARBA" id="ARBA00023008"/>
    </source>
</evidence>
<dbReference type="OrthoDB" id="6038816at2759"/>
<dbReference type="AlphaFoldDB" id="A0A6A5UJD5"/>
<evidence type="ECO:0000256" key="2">
    <source>
        <dbReference type="ARBA" id="ARBA00004613"/>
    </source>
</evidence>
<evidence type="ECO:0000256" key="6">
    <source>
        <dbReference type="ARBA" id="ARBA00023001"/>
    </source>
</evidence>
<evidence type="ECO:0000313" key="18">
    <source>
        <dbReference type="Proteomes" id="UP000800035"/>
    </source>
</evidence>
<proteinExistence type="inferred from homology"/>
<dbReference type="PANTHER" id="PTHR33353">
    <property type="entry name" value="PUTATIVE (AFU_ORTHOLOGUE AFUA_1G12560)-RELATED"/>
    <property type="match status" value="1"/>
</dbReference>
<keyword evidence="12" id="KW-0624">Polysaccharide degradation</keyword>
<keyword evidence="10" id="KW-1015">Disulfide bond</keyword>
<dbReference type="GO" id="GO:0046872">
    <property type="term" value="F:metal ion binding"/>
    <property type="evidence" value="ECO:0007669"/>
    <property type="project" value="UniProtKB-KW"/>
</dbReference>
<dbReference type="EMBL" id="ML976981">
    <property type="protein sequence ID" value="KAF1961187.1"/>
    <property type="molecule type" value="Genomic_DNA"/>
</dbReference>
<dbReference type="GO" id="GO:0030245">
    <property type="term" value="P:cellulose catabolic process"/>
    <property type="evidence" value="ECO:0007669"/>
    <property type="project" value="UniProtKB-KW"/>
</dbReference>
<accession>A0A6A5UJD5</accession>
<comment type="subcellular location">
    <subcellularLocation>
        <location evidence="2">Secreted</location>
    </subcellularLocation>
</comment>
<evidence type="ECO:0000256" key="14">
    <source>
        <dbReference type="ARBA" id="ARBA00045077"/>
    </source>
</evidence>
<dbReference type="Proteomes" id="UP000800035">
    <property type="component" value="Unassembled WGS sequence"/>
</dbReference>
<keyword evidence="6" id="KW-0136">Cellulose degradation</keyword>
<keyword evidence="18" id="KW-1185">Reference proteome</keyword>
<keyword evidence="8" id="KW-0186">Copper</keyword>
<sequence>MPYRRAVSPFHDFPPGVEDPADYPHYGTDMYSTNITCGRNSSLYAATTNTATVLAGTEVGFGFVDIPNGWPGIFHGGATQIYLSKVPDGKKIESYEGNEDEAQWFKIASWAQNTTDNLTWLTMGWSRVMFDIPKTTPPGPYLLRIESQNAYYYPEMTQFFTNCAHVNIIGPGGGTPTQFVKFPGTYKLEDPGIVVSKEIYWGNLTGYKAPGPPPWAS</sequence>
<evidence type="ECO:0000256" key="13">
    <source>
        <dbReference type="ARBA" id="ARBA00044502"/>
    </source>
</evidence>
<evidence type="ECO:0000256" key="5">
    <source>
        <dbReference type="ARBA" id="ARBA00022729"/>
    </source>
</evidence>
<dbReference type="GO" id="GO:0004497">
    <property type="term" value="F:monooxygenase activity"/>
    <property type="evidence" value="ECO:0007669"/>
    <property type="project" value="UniProtKB-KW"/>
</dbReference>
<evidence type="ECO:0000256" key="15">
    <source>
        <dbReference type="ARBA" id="ARBA00047174"/>
    </source>
</evidence>
<evidence type="ECO:0000256" key="9">
    <source>
        <dbReference type="ARBA" id="ARBA00023033"/>
    </source>
</evidence>
<keyword evidence="9" id="KW-0503">Monooxygenase</keyword>
<evidence type="ECO:0000256" key="3">
    <source>
        <dbReference type="ARBA" id="ARBA00022525"/>
    </source>
</evidence>
<feature type="domain" description="Auxiliary Activity family 9 catalytic" evidence="16">
    <location>
        <begin position="26"/>
        <end position="196"/>
    </location>
</feature>
<dbReference type="InterPro" id="IPR005103">
    <property type="entry name" value="AA9_LPMO"/>
</dbReference>
<evidence type="ECO:0000313" key="17">
    <source>
        <dbReference type="EMBL" id="KAF1961187.1"/>
    </source>
</evidence>
<dbReference type="InterPro" id="IPR049892">
    <property type="entry name" value="AA9"/>
</dbReference>
<keyword evidence="7" id="KW-0560">Oxidoreductase</keyword>
<evidence type="ECO:0000256" key="1">
    <source>
        <dbReference type="ARBA" id="ARBA00001973"/>
    </source>
</evidence>
<comment type="similarity">
    <text evidence="13">Belongs to the polysaccharide monooxygenase AA9 family.</text>
</comment>
<dbReference type="Pfam" id="PF03443">
    <property type="entry name" value="AA9"/>
    <property type="match status" value="1"/>
</dbReference>
<keyword evidence="11" id="KW-0119">Carbohydrate metabolism</keyword>
<gene>
    <name evidence="17" type="ORF">CC80DRAFT_543546</name>
</gene>
<dbReference type="EC" id="1.14.99.56" evidence="15"/>
<reference evidence="17" key="1">
    <citation type="journal article" date="2020" name="Stud. Mycol.">
        <title>101 Dothideomycetes genomes: a test case for predicting lifestyles and emergence of pathogens.</title>
        <authorList>
            <person name="Haridas S."/>
            <person name="Albert R."/>
            <person name="Binder M."/>
            <person name="Bloem J."/>
            <person name="Labutti K."/>
            <person name="Salamov A."/>
            <person name="Andreopoulos B."/>
            <person name="Baker S."/>
            <person name="Barry K."/>
            <person name="Bills G."/>
            <person name="Bluhm B."/>
            <person name="Cannon C."/>
            <person name="Castanera R."/>
            <person name="Culley D."/>
            <person name="Daum C."/>
            <person name="Ezra D."/>
            <person name="Gonzalez J."/>
            <person name="Henrissat B."/>
            <person name="Kuo A."/>
            <person name="Liang C."/>
            <person name="Lipzen A."/>
            <person name="Lutzoni F."/>
            <person name="Magnuson J."/>
            <person name="Mondo S."/>
            <person name="Nolan M."/>
            <person name="Ohm R."/>
            <person name="Pangilinan J."/>
            <person name="Park H.-J."/>
            <person name="Ramirez L."/>
            <person name="Alfaro M."/>
            <person name="Sun H."/>
            <person name="Tritt A."/>
            <person name="Yoshinaga Y."/>
            <person name="Zwiers L.-H."/>
            <person name="Turgeon B."/>
            <person name="Goodwin S."/>
            <person name="Spatafora J."/>
            <person name="Crous P."/>
            <person name="Grigoriev I."/>
        </authorList>
    </citation>
    <scope>NUCLEOTIDE SEQUENCE</scope>
    <source>
        <strain evidence="17">CBS 675.92</strain>
    </source>
</reference>
<dbReference type="Gene3D" id="2.70.50.70">
    <property type="match status" value="1"/>
</dbReference>
<evidence type="ECO:0000256" key="7">
    <source>
        <dbReference type="ARBA" id="ARBA00023002"/>
    </source>
</evidence>
<comment type="catalytic activity">
    <reaction evidence="14">
        <text>[(1-&gt;4)-beta-D-glucosyl]n+m + reduced acceptor + O2 = 4-dehydro-beta-D-glucosyl-[(1-&gt;4)-beta-D-glucosyl]n-1 + [(1-&gt;4)-beta-D-glucosyl]m + acceptor + H2O.</text>
        <dbReference type="EC" id="1.14.99.56"/>
    </reaction>
</comment>